<proteinExistence type="predicted"/>
<gene>
    <name evidence="1" type="ORF">OEZ85_009670</name>
</gene>
<keyword evidence="2" id="KW-1185">Reference proteome</keyword>
<name>A0ABY8UCT7_TETOB</name>
<sequence>MDLSGAAGEAAGAAMRGEVMAAPQRRKKGVSGEIREKELAVLPPASMYMGRTQLSLADIRRYNSAQSSMMYTLHDNDCRHYVNSLVQYATGVERSTQHLKRNYFQSRHVDKWLWYGWFISATQFVTDVGNWGHVQAGAAATLLAVTGRSTLAQLKTLALPVMPALTRTLPSLIPTAAAGAAATGAAAGSSSAAGGLATSLKLPAALLLKRPLASSAVAAAGGAGAAAAAIRTVPDAAAAGGSGGGSAGARGGGFGGFGAWSGPLQRFGDGIGQAPQAGLPSPSALPAAAAAGATAPGDVLDGALFAGSCTGSSSVTCSSMSGRPAGVGRQVLNLPAPRISWGRRASHAVILGQ</sequence>
<protein>
    <recommendedName>
        <fullName evidence="3">LRAT domain-containing protein</fullName>
    </recommendedName>
</protein>
<evidence type="ECO:0000313" key="2">
    <source>
        <dbReference type="Proteomes" id="UP001244341"/>
    </source>
</evidence>
<dbReference type="EMBL" id="CP126216">
    <property type="protein sequence ID" value="WIA18197.1"/>
    <property type="molecule type" value="Genomic_DNA"/>
</dbReference>
<evidence type="ECO:0000313" key="1">
    <source>
        <dbReference type="EMBL" id="WIA18197.1"/>
    </source>
</evidence>
<evidence type="ECO:0008006" key="3">
    <source>
        <dbReference type="Google" id="ProtNLM"/>
    </source>
</evidence>
<dbReference type="Proteomes" id="UP001244341">
    <property type="component" value="Chromosome 9b"/>
</dbReference>
<organism evidence="1 2">
    <name type="scientific">Tetradesmus obliquus</name>
    <name type="common">Green alga</name>
    <name type="synonym">Acutodesmus obliquus</name>
    <dbReference type="NCBI Taxonomy" id="3088"/>
    <lineage>
        <taxon>Eukaryota</taxon>
        <taxon>Viridiplantae</taxon>
        <taxon>Chlorophyta</taxon>
        <taxon>core chlorophytes</taxon>
        <taxon>Chlorophyceae</taxon>
        <taxon>CS clade</taxon>
        <taxon>Sphaeropleales</taxon>
        <taxon>Scenedesmaceae</taxon>
        <taxon>Tetradesmus</taxon>
    </lineage>
</organism>
<accession>A0ABY8UCT7</accession>
<reference evidence="1 2" key="1">
    <citation type="submission" date="2023-05" db="EMBL/GenBank/DDBJ databases">
        <title>A 100% complete, gapless, phased diploid assembly of the Scenedesmus obliquus UTEX 3031 genome.</title>
        <authorList>
            <person name="Biondi T.C."/>
            <person name="Hanschen E.R."/>
            <person name="Kwon T."/>
            <person name="Eng W."/>
            <person name="Kruse C.P.S."/>
            <person name="Koehler S.I."/>
            <person name="Kunde Y."/>
            <person name="Gleasner C.D."/>
            <person name="You Mak K.T."/>
            <person name="Polle J."/>
            <person name="Hovde B.T."/>
            <person name="Starkenburg S.R."/>
        </authorList>
    </citation>
    <scope>NUCLEOTIDE SEQUENCE [LARGE SCALE GENOMIC DNA]</scope>
    <source>
        <strain evidence="1 2">DOE0152z</strain>
    </source>
</reference>